<sequence>MKKASAIVLAMIVSLAIGFFSGRSSIDSEPKKEYIKGETLTGSVSPTQFEPIKEEKPDKSLLPFIQYRDTGSVRYMPIDSAAYAKLVIADYELKRTYKLTAFDNKTQGKLDLFPVIQYNRLSALDYNFTPVIERQTIYKTKIWQPFISASYSTLNYIGIGGGIFYHDIGIEYQYQKSLGSQSNGHLFGVKYKF</sequence>
<dbReference type="Proteomes" id="UP000298285">
    <property type="component" value="Unassembled WGS sequence"/>
</dbReference>
<accession>A0A4Y9IQB9</accession>
<evidence type="ECO:0000313" key="1">
    <source>
        <dbReference type="EMBL" id="TFU90502.1"/>
    </source>
</evidence>
<dbReference type="RefSeq" id="WP_135103552.1">
    <property type="nucleotide sequence ID" value="NZ_JADGKW010000001.1"/>
</dbReference>
<reference evidence="1 2" key="1">
    <citation type="submission" date="2019-03" db="EMBL/GenBank/DDBJ databases">
        <title>Diversity of the mouse oral microbiome.</title>
        <authorList>
            <person name="Joseph S."/>
            <person name="Aduse-Opoku J."/>
            <person name="Curtis M."/>
            <person name="Wade W."/>
            <person name="Hashim A."/>
        </authorList>
    </citation>
    <scope>NUCLEOTIDE SEQUENCE [LARGE SCALE GENOMIC DNA]</scope>
    <source>
        <strain evidence="1 2">P11</strain>
    </source>
</reference>
<proteinExistence type="predicted"/>
<gene>
    <name evidence="1" type="ORF">E4T88_00570</name>
</gene>
<protein>
    <submittedName>
        <fullName evidence="1">Uncharacterized protein</fullName>
    </submittedName>
</protein>
<comment type="caution">
    <text evidence="1">The sequence shown here is derived from an EMBL/GenBank/DDBJ whole genome shotgun (WGS) entry which is preliminary data.</text>
</comment>
<dbReference type="OrthoDB" id="996718at2"/>
<dbReference type="AlphaFoldDB" id="A0A4Y9IQB9"/>
<dbReference type="EMBL" id="SPPK01000001">
    <property type="protein sequence ID" value="TFU90502.1"/>
    <property type="molecule type" value="Genomic_DNA"/>
</dbReference>
<evidence type="ECO:0000313" key="2">
    <source>
        <dbReference type="Proteomes" id="UP000298285"/>
    </source>
</evidence>
<organism evidence="1 2">
    <name type="scientific">Dysgonomonas mossii</name>
    <dbReference type="NCBI Taxonomy" id="163665"/>
    <lineage>
        <taxon>Bacteria</taxon>
        <taxon>Pseudomonadati</taxon>
        <taxon>Bacteroidota</taxon>
        <taxon>Bacteroidia</taxon>
        <taxon>Bacteroidales</taxon>
        <taxon>Dysgonomonadaceae</taxon>
        <taxon>Dysgonomonas</taxon>
    </lineage>
</organism>
<name>A0A4Y9IQB9_9BACT</name>